<name>A0A1C0YV15_9BACL</name>
<dbReference type="AlphaFoldDB" id="A0A1C0YV15"/>
<dbReference type="EMBL" id="MATO01000032">
    <property type="protein sequence ID" value="OCS90989.1"/>
    <property type="molecule type" value="Genomic_DNA"/>
</dbReference>
<protein>
    <recommendedName>
        <fullName evidence="4">NAD(P)-binding domain-containing protein</fullName>
    </recommendedName>
</protein>
<evidence type="ECO:0000313" key="2">
    <source>
        <dbReference type="EMBL" id="OCS90989.1"/>
    </source>
</evidence>
<dbReference type="RefSeq" id="WP_066463965.1">
    <property type="nucleotide sequence ID" value="NZ_MATO01000032.1"/>
</dbReference>
<dbReference type="OrthoDB" id="9857025at2"/>
<evidence type="ECO:0000313" key="3">
    <source>
        <dbReference type="Proteomes" id="UP000093482"/>
    </source>
</evidence>
<sequence length="322" mass="36992">MTETILIVGSDNAFGRAVAEHFSASTIIRLDEQLHNITFLKQQVEQLKQAHDTIDYVFFCHREKATSQWTTTEENVERAFAYNYVSRHIISYGLGDRITKAVVSIHRRAKDETVYVRDLELKDSYQKSKANTHIRRLMDLWAVHFHEKHGVLTIGFDPGTVKERASFFTALFAKPAAVAFEPLWPLLEEEPSIVLVNGSERIDTTDRTYHPGKAYEVFMETSRKLVVAQHTQNVMQAKATTTVAKPIEAEVAETEEVTELNLTIEATKAADVHKTPIVEANETANWKQQAFRQRKKRMQQSFAQRKPFANRSKFTQRKKLLK</sequence>
<evidence type="ECO:0008006" key="4">
    <source>
        <dbReference type="Google" id="ProtNLM"/>
    </source>
</evidence>
<reference evidence="2 3" key="1">
    <citation type="submission" date="2016-07" db="EMBL/GenBank/DDBJ databases">
        <title>Caryophanon latum genome sequencing.</title>
        <authorList>
            <person name="Verma A."/>
            <person name="Pal Y."/>
            <person name="Krishnamurthi S."/>
        </authorList>
    </citation>
    <scope>NUCLEOTIDE SEQUENCE [LARGE SCALE GENOMIC DNA]</scope>
    <source>
        <strain evidence="2 3">DSM 14151</strain>
    </source>
</reference>
<feature type="region of interest" description="Disordered" evidence="1">
    <location>
        <begin position="292"/>
        <end position="322"/>
    </location>
</feature>
<keyword evidence="3" id="KW-1185">Reference proteome</keyword>
<dbReference type="Proteomes" id="UP000093482">
    <property type="component" value="Unassembled WGS sequence"/>
</dbReference>
<proteinExistence type="predicted"/>
<accession>A0A1C0YV15</accession>
<dbReference type="SUPFAM" id="SSF51735">
    <property type="entry name" value="NAD(P)-binding Rossmann-fold domains"/>
    <property type="match status" value="1"/>
</dbReference>
<gene>
    <name evidence="2" type="ORF">A6K76_10485</name>
</gene>
<organism evidence="2 3">
    <name type="scientific">Caryophanon latum</name>
    <dbReference type="NCBI Taxonomy" id="33977"/>
    <lineage>
        <taxon>Bacteria</taxon>
        <taxon>Bacillati</taxon>
        <taxon>Bacillota</taxon>
        <taxon>Bacilli</taxon>
        <taxon>Bacillales</taxon>
        <taxon>Caryophanaceae</taxon>
        <taxon>Caryophanon</taxon>
    </lineage>
</organism>
<dbReference type="InterPro" id="IPR036291">
    <property type="entry name" value="NAD(P)-bd_dom_sf"/>
</dbReference>
<comment type="caution">
    <text evidence="2">The sequence shown here is derived from an EMBL/GenBank/DDBJ whole genome shotgun (WGS) entry which is preliminary data.</text>
</comment>
<evidence type="ECO:0000256" key="1">
    <source>
        <dbReference type="SAM" id="MobiDB-lite"/>
    </source>
</evidence>